<dbReference type="PANTHER" id="PTHR46070:SF1">
    <property type="entry name" value="PINSTRIPE, ISOFORM A"/>
    <property type="match status" value="1"/>
</dbReference>
<comment type="caution">
    <text evidence="1">The sequence shown here is derived from an EMBL/GenBank/DDBJ whole genome shotgun (WGS) entry which is preliminary data.</text>
</comment>
<accession>A0ABD2QIB6</accession>
<proteinExistence type="predicted"/>
<dbReference type="EMBL" id="JBJKFK010000151">
    <property type="protein sequence ID" value="KAL3319274.1"/>
    <property type="molecule type" value="Genomic_DNA"/>
</dbReference>
<dbReference type="PANTHER" id="PTHR46070">
    <property type="entry name" value="PINSTRIPE, ISOFORM A"/>
    <property type="match status" value="1"/>
</dbReference>
<reference evidence="1 2" key="1">
    <citation type="submission" date="2024-11" db="EMBL/GenBank/DDBJ databases">
        <title>Adaptive evolution of stress response genes in parasites aligns with host niche diversity.</title>
        <authorList>
            <person name="Hahn C."/>
            <person name="Resl P."/>
        </authorList>
    </citation>
    <scope>NUCLEOTIDE SEQUENCE [LARGE SCALE GENOMIC DNA]</scope>
    <source>
        <strain evidence="1">EGGRZ-B1_66</strain>
        <tissue evidence="1">Body</tissue>
    </source>
</reference>
<evidence type="ECO:0000313" key="1">
    <source>
        <dbReference type="EMBL" id="KAL3319274.1"/>
    </source>
</evidence>
<keyword evidence="2" id="KW-1185">Reference proteome</keyword>
<dbReference type="AlphaFoldDB" id="A0ABD2QIB6"/>
<sequence length="111" mass="12560">MLDLAFVDSIPLSQNSFHESRPANLCLKSTICRPLEKASMTMAQVHEKLAGAVNNLLKHFSKRVSDVSVTQLLCSPDNGLVPALENVFRHGLKSSRFFQRKLHVFDYFEIK</sequence>
<gene>
    <name evidence="1" type="primary">DENND5A_2</name>
    <name evidence="1" type="ORF">Ciccas_002062</name>
</gene>
<protein>
    <submittedName>
        <fullName evidence="1">DENN domain-containing protein 5A</fullName>
    </submittedName>
</protein>
<dbReference type="SUPFAM" id="SSF140741">
    <property type="entry name" value="RUN domain-like"/>
    <property type="match status" value="1"/>
</dbReference>
<organism evidence="1 2">
    <name type="scientific">Cichlidogyrus casuarinus</name>
    <dbReference type="NCBI Taxonomy" id="1844966"/>
    <lineage>
        <taxon>Eukaryota</taxon>
        <taxon>Metazoa</taxon>
        <taxon>Spiralia</taxon>
        <taxon>Lophotrochozoa</taxon>
        <taxon>Platyhelminthes</taxon>
        <taxon>Monogenea</taxon>
        <taxon>Monopisthocotylea</taxon>
        <taxon>Dactylogyridea</taxon>
        <taxon>Ancyrocephalidae</taxon>
        <taxon>Cichlidogyrus</taxon>
    </lineage>
</organism>
<dbReference type="Gene3D" id="1.20.58.900">
    <property type="match status" value="1"/>
</dbReference>
<name>A0ABD2QIB6_9PLAT</name>
<dbReference type="Proteomes" id="UP001626550">
    <property type="component" value="Unassembled WGS sequence"/>
</dbReference>
<dbReference type="InterPro" id="IPR047278">
    <property type="entry name" value="DEN5A/B"/>
</dbReference>
<evidence type="ECO:0000313" key="2">
    <source>
        <dbReference type="Proteomes" id="UP001626550"/>
    </source>
</evidence>
<dbReference type="InterPro" id="IPR037213">
    <property type="entry name" value="Run_dom_sf"/>
</dbReference>